<dbReference type="Gene3D" id="3.30.559.10">
    <property type="entry name" value="Chloramphenicol acetyltransferase-like domain"/>
    <property type="match status" value="3"/>
</dbReference>
<dbReference type="EMBL" id="AGUE01000010">
    <property type="protein sequence ID" value="EHL03253.1"/>
    <property type="molecule type" value="Genomic_DNA"/>
</dbReference>
<dbReference type="InParanoid" id="H0EDL3"/>
<dbReference type="Pfam" id="PF02458">
    <property type="entry name" value="Transferase"/>
    <property type="match status" value="1"/>
</dbReference>
<name>H0EDL3_GLAL7</name>
<dbReference type="InterPro" id="IPR023213">
    <property type="entry name" value="CAT-like_dom_sf"/>
</dbReference>
<gene>
    <name evidence="2" type="ORF">M7I_0468</name>
</gene>
<dbReference type="OrthoDB" id="1862401at2759"/>
<sequence>MTSPNPTSMAQADIVKSHLVTPEEYGIVPRLSAKLKLSPLDQNMPRMYGSRWILCFPLPAGVDEKHVFENLKKALAYTISAMPWIAGEIGLEEGQNKESNIVQIVEGQGGYHILDTWASNTGIEGDLGPFREYDPIVNDRTPLRRGLPDANIAEFPLMKEYGTAKASSGLAPPTYKLPPMVSKVFFVSRPKLEDLKTEARAFSINDALCAFFWHHMTLARASSSLSPFRSIDNKNVPTSAALFANAQDFQFAVKAFLGPDVTMTSWADLKIRDRDWGSLGTPEGFKIPYEGADGNITIYPRLQNGGLEVMVCLENLVSVQETSELKY</sequence>
<evidence type="ECO:0008006" key="4">
    <source>
        <dbReference type="Google" id="ProtNLM"/>
    </source>
</evidence>
<dbReference type="PANTHER" id="PTHR31896:SF64">
    <property type="entry name" value="TRICHOTHECENE 3-O-ACETYLTRANSFERASE"/>
    <property type="match status" value="1"/>
</dbReference>
<organism evidence="2 3">
    <name type="scientific">Glarea lozoyensis (strain ATCC 74030 / MF5533)</name>
    <dbReference type="NCBI Taxonomy" id="1104152"/>
    <lineage>
        <taxon>Eukaryota</taxon>
        <taxon>Fungi</taxon>
        <taxon>Dikarya</taxon>
        <taxon>Ascomycota</taxon>
        <taxon>Pezizomycotina</taxon>
        <taxon>Leotiomycetes</taxon>
        <taxon>Helotiales</taxon>
        <taxon>Helotiaceae</taxon>
        <taxon>Glarea</taxon>
    </lineage>
</organism>
<dbReference type="AlphaFoldDB" id="H0EDL3"/>
<accession>H0EDL3</accession>
<evidence type="ECO:0000313" key="3">
    <source>
        <dbReference type="Proteomes" id="UP000005446"/>
    </source>
</evidence>
<comment type="caution">
    <text evidence="2">The sequence shown here is derived from an EMBL/GenBank/DDBJ whole genome shotgun (WGS) entry which is preliminary data.</text>
</comment>
<dbReference type="PANTHER" id="PTHR31896">
    <property type="entry name" value="FAMILY REGULATORY PROTEIN, PUTATIVE (AFU_ORTHOLOGUE AFUA_3G14730)-RELATED"/>
    <property type="match status" value="1"/>
</dbReference>
<dbReference type="InterPro" id="IPR051283">
    <property type="entry name" value="Sec_Metabolite_Acyltrans"/>
</dbReference>
<evidence type="ECO:0000256" key="1">
    <source>
        <dbReference type="ARBA" id="ARBA00022679"/>
    </source>
</evidence>
<dbReference type="Proteomes" id="UP000005446">
    <property type="component" value="Unassembled WGS sequence"/>
</dbReference>
<evidence type="ECO:0000313" key="2">
    <source>
        <dbReference type="EMBL" id="EHL03253.1"/>
    </source>
</evidence>
<keyword evidence="1" id="KW-0808">Transferase</keyword>
<proteinExistence type="predicted"/>
<dbReference type="GO" id="GO:0016740">
    <property type="term" value="F:transferase activity"/>
    <property type="evidence" value="ECO:0007669"/>
    <property type="project" value="UniProtKB-KW"/>
</dbReference>
<protein>
    <recommendedName>
        <fullName evidence="4">Trichothecene 3-O-acetyltransferase</fullName>
    </recommendedName>
</protein>
<keyword evidence="3" id="KW-1185">Reference proteome</keyword>
<dbReference type="HOGENOM" id="CLU_850069_0_0_1"/>
<reference evidence="2 3" key="1">
    <citation type="journal article" date="2012" name="Eukaryot. Cell">
        <title>Genome sequence of the fungus Glarea lozoyensis: the first genome sequence of a species from the Helotiaceae family.</title>
        <authorList>
            <person name="Youssar L."/>
            <person name="Gruening B.A."/>
            <person name="Erxleben A."/>
            <person name="Guenther S."/>
            <person name="Huettel W."/>
        </authorList>
    </citation>
    <scope>NUCLEOTIDE SEQUENCE [LARGE SCALE GENOMIC DNA]</scope>
    <source>
        <strain evidence="3">ATCC 74030 / MF5533</strain>
    </source>
</reference>